<dbReference type="InterPro" id="IPR000014">
    <property type="entry name" value="PAS"/>
</dbReference>
<dbReference type="Pfam" id="PF01339">
    <property type="entry name" value="CheB_methylest"/>
    <property type="match status" value="1"/>
</dbReference>
<dbReference type="SUPFAM" id="SSF47757">
    <property type="entry name" value="Chemotaxis receptor methyltransferase CheR, N-terminal domain"/>
    <property type="match status" value="1"/>
</dbReference>
<dbReference type="InterPro" id="IPR001789">
    <property type="entry name" value="Sig_transdc_resp-reg_receiver"/>
</dbReference>
<dbReference type="KEGG" id="nkf:Nkreftii_002273"/>
<dbReference type="Gene3D" id="1.20.5.1930">
    <property type="match status" value="1"/>
</dbReference>
<dbReference type="InterPro" id="IPR022642">
    <property type="entry name" value="CheR_C"/>
</dbReference>
<dbReference type="SMART" id="SM00448">
    <property type="entry name" value="REC"/>
    <property type="match status" value="1"/>
</dbReference>
<feature type="region of interest" description="Disordered" evidence="8">
    <location>
        <begin position="745"/>
        <end position="782"/>
    </location>
</feature>
<keyword evidence="5" id="KW-0949">S-adenosyl-L-methionine</keyword>
<dbReference type="Proteomes" id="UP000593737">
    <property type="component" value="Chromosome"/>
</dbReference>
<dbReference type="SUPFAM" id="SSF55874">
    <property type="entry name" value="ATPase domain of HSP90 chaperone/DNA topoisomerase II/histidine kinase"/>
    <property type="match status" value="1"/>
</dbReference>
<dbReference type="GO" id="GO:0016020">
    <property type="term" value="C:membrane"/>
    <property type="evidence" value="ECO:0007669"/>
    <property type="project" value="InterPro"/>
</dbReference>
<feature type="modified residue" description="4-aspartylphosphate" evidence="7">
    <location>
        <position position="1384"/>
    </location>
</feature>
<dbReference type="Pfam" id="PF00072">
    <property type="entry name" value="Response_reg"/>
    <property type="match status" value="1"/>
</dbReference>
<evidence type="ECO:0000256" key="5">
    <source>
        <dbReference type="ARBA" id="ARBA00022691"/>
    </source>
</evidence>
<dbReference type="CDD" id="cd16917">
    <property type="entry name" value="HATPase_UhpB-NarQ-NarX-like"/>
    <property type="match status" value="1"/>
</dbReference>
<dbReference type="InterPro" id="IPR000780">
    <property type="entry name" value="CheR_MeTrfase"/>
</dbReference>
<dbReference type="GO" id="GO:0032259">
    <property type="term" value="P:methylation"/>
    <property type="evidence" value="ECO:0007669"/>
    <property type="project" value="UniProtKB-KW"/>
</dbReference>
<dbReference type="PROSITE" id="PS50123">
    <property type="entry name" value="CHER"/>
    <property type="match status" value="1"/>
</dbReference>
<dbReference type="PROSITE" id="PS50109">
    <property type="entry name" value="HIS_KIN"/>
    <property type="match status" value="1"/>
</dbReference>
<accession>A0A7S8IZW5</accession>
<dbReference type="Pfam" id="PF03705">
    <property type="entry name" value="CheR_N"/>
    <property type="match status" value="1"/>
</dbReference>
<feature type="domain" description="Histidine kinase" evidence="9">
    <location>
        <begin position="1097"/>
        <end position="1296"/>
    </location>
</feature>
<dbReference type="EC" id="2.1.1.80" evidence="2"/>
<dbReference type="Pfam" id="PF01739">
    <property type="entry name" value="CheR"/>
    <property type="match status" value="1"/>
</dbReference>
<evidence type="ECO:0000259" key="12">
    <source>
        <dbReference type="PROSITE" id="PS50123"/>
    </source>
</evidence>
<dbReference type="CDD" id="cd17535">
    <property type="entry name" value="REC_NarL-like"/>
    <property type="match status" value="1"/>
</dbReference>
<keyword evidence="6" id="KW-0378">Hydrolase</keyword>
<feature type="region of interest" description="Disordered" evidence="8">
    <location>
        <begin position="240"/>
        <end position="281"/>
    </location>
</feature>
<dbReference type="InterPro" id="IPR036804">
    <property type="entry name" value="CheR_N_sf"/>
</dbReference>
<evidence type="ECO:0000313" key="14">
    <source>
        <dbReference type="Proteomes" id="UP000593737"/>
    </source>
</evidence>
<sequence length="1454" mass="162495">MRKKKHTAKADSSAQLSKAVRPAERRRSHNPSHQDGTPPFVPIVGIGASAGGLDAFTRLLRRLPLDTGLGFVLVQHLDPEHESALAQILTRATNLPVREARNLMRVEADHVYIIPPNTILTLEQGRMKLEPRRSDDHPPRSIDVFFESLAHDQRGRAIGVILSGTASDGTVGLEAIKAEGGITFAQDESAAYDSMPRNAVAVGCVDFVLSPEDIAKELARIAMHPYGGEFLSLEEHAEPRLTPHQGEETSGRSGERGLPSGRAKMARSVAAKGGADRTGQREDENGFQEILLFLHKKTGVDFSQYKHSTIRRRVLRRMVLTSHETLDDYIPFLRTNPKELDALYTDALISVTSFFRNRDVFDALESRIIPDLLRRPGDHPCRVWVVGCSTGQEVYSIAMACMEAMDQAPRTRAVNIFATDPNVDLLETARRGLYAKPLVQDVSPERLRRFFRQENGGYRIAKTLRDMVVFARQNLFADPPFSRIDLISCRNVLIYIDPSMQKRAMETFHYALKPGGYLVLGTSESIGSSTDLFEPVDRRHKIYQKKAMPTSAYHLPVRQDMRENRVVDRPQERETLFPTRGGPGRTDAFQSELTVQQEADRIIITQFAPPSVLIDSHFQILQFRGPINAYLEPPKGKATFHLLKMAHEGLLLPLRTVINQAKKGHTLARRNHVRVEQNGRMRTVNLKVVPLRQVGERCFLVVFEDAARMPKPPPGRRPAAQELRRLADLKRELADTREYLHSIQEQSEASNQELQASNEEVQSANEELQSLNEELETSKEELESANEELITVNDEMANRNAELSRLNADWLNLNHSINLPVVVLERDLTIRWLSARAETLLSIRSDDVHRPIGSIRHNLRWNKRCREQQEHGKLELTEDEGRAAEIEDVPIDMESVAAEVIATVRACESEVRSPKDQWYLMRVRPYLTLDNKVDGAVMVLMDITELKRNERQITHAREYAEAIIETGHEPMLVLDGALCVERANRAFYRAFEISPAETIGRTVFELGDHQLDSPDLRSLLQDVLPLRTTVEEFQVTYPSTRRGFRTMVLNARRLEIYGKSPRILLAIQDVTERLRAEKNLLMLTKELTLTEQRERKSLATELHDSLVQLLALSKIKADQIKQQTGGPLVEELDGILDQALTYTRTLVAQLSPPFFRDLGLPYAFKWLAEQMEPRGLRLTVEVENGFPSVADDDATLLFQAARELLMNVVKHAGTDHARLAVTTADGTVHITVSDEGSGFDVAAAMSLAGADEQTNRVPGFGLFSIHERMRALGGRLELVSRPGDGTRATLVLPIGGQAVAPLRGAEPIPLSAGAPRTTHHVPRVTPDDSQTIRVLLVDDHAMVRQGLRTILDSYPDIEVVGEAADGEEAVASADRLRPSVVVMDINMPRMNGIEATAHIKAHDPAVVVIGLSVQADAHSRSALLEAGAVALVTKEAAAEELYRTIRQFLESPPS</sequence>
<dbReference type="InterPro" id="IPR058245">
    <property type="entry name" value="NreC/VraR/RcsB-like_REC"/>
</dbReference>
<dbReference type="SUPFAM" id="SSF52738">
    <property type="entry name" value="Methylesterase CheB, C-terminal domain"/>
    <property type="match status" value="1"/>
</dbReference>
<dbReference type="SUPFAM" id="SSF52172">
    <property type="entry name" value="CheY-like"/>
    <property type="match status" value="1"/>
</dbReference>
<evidence type="ECO:0000259" key="9">
    <source>
        <dbReference type="PROSITE" id="PS50109"/>
    </source>
</evidence>
<dbReference type="InterPro" id="IPR050903">
    <property type="entry name" value="Bact_Chemotaxis_MeTrfase"/>
</dbReference>
<dbReference type="PANTHER" id="PTHR24422:SF27">
    <property type="entry name" value="PROTEIN-GLUTAMATE O-METHYLTRANSFERASE"/>
    <property type="match status" value="1"/>
</dbReference>
<keyword evidence="4 13" id="KW-0808">Transferase</keyword>
<gene>
    <name evidence="13" type="ORF">Nkreftii_002273</name>
</gene>
<dbReference type="InterPro" id="IPR000673">
    <property type="entry name" value="Sig_transdc_resp-reg_Me-estase"/>
</dbReference>
<dbReference type="InterPro" id="IPR029063">
    <property type="entry name" value="SAM-dependent_MTases_sf"/>
</dbReference>
<evidence type="ECO:0000256" key="3">
    <source>
        <dbReference type="ARBA" id="ARBA00022603"/>
    </source>
</evidence>
<dbReference type="Pfam" id="PF02518">
    <property type="entry name" value="HATPase_c"/>
    <property type="match status" value="1"/>
</dbReference>
<dbReference type="InterPro" id="IPR036890">
    <property type="entry name" value="HATPase_C_sf"/>
</dbReference>
<feature type="active site" evidence="6">
    <location>
        <position position="76"/>
    </location>
</feature>
<dbReference type="GO" id="GO:0046983">
    <property type="term" value="F:protein dimerization activity"/>
    <property type="evidence" value="ECO:0007669"/>
    <property type="project" value="InterPro"/>
</dbReference>
<dbReference type="InterPro" id="IPR011712">
    <property type="entry name" value="Sig_transdc_His_kin_sub3_dim/P"/>
</dbReference>
<dbReference type="InterPro" id="IPR035909">
    <property type="entry name" value="CheB_C"/>
</dbReference>
<proteinExistence type="predicted"/>
<dbReference type="GO" id="GO:0008984">
    <property type="term" value="F:protein-glutamate methylesterase activity"/>
    <property type="evidence" value="ECO:0007669"/>
    <property type="project" value="InterPro"/>
</dbReference>
<evidence type="ECO:0000259" key="11">
    <source>
        <dbReference type="PROSITE" id="PS50122"/>
    </source>
</evidence>
<feature type="compositionally biased region" description="Basic and acidic residues" evidence="8">
    <location>
        <begin position="240"/>
        <end position="255"/>
    </location>
</feature>
<dbReference type="Gene3D" id="3.40.50.180">
    <property type="entry name" value="Methylesterase CheB, C-terminal domain"/>
    <property type="match status" value="1"/>
</dbReference>
<dbReference type="Gene3D" id="1.10.287.1490">
    <property type="match status" value="1"/>
</dbReference>
<dbReference type="SMART" id="SM00387">
    <property type="entry name" value="HATPase_c"/>
    <property type="match status" value="1"/>
</dbReference>
<dbReference type="InterPro" id="IPR022641">
    <property type="entry name" value="CheR_N"/>
</dbReference>
<dbReference type="Gene3D" id="3.40.50.2300">
    <property type="match status" value="1"/>
</dbReference>
<evidence type="ECO:0000256" key="7">
    <source>
        <dbReference type="PROSITE-ProRule" id="PRU00169"/>
    </source>
</evidence>
<feature type="domain" description="Response regulatory" evidence="10">
    <location>
        <begin position="1333"/>
        <end position="1449"/>
    </location>
</feature>
<dbReference type="GO" id="GO:0000156">
    <property type="term" value="F:phosphorelay response regulator activity"/>
    <property type="evidence" value="ECO:0007669"/>
    <property type="project" value="InterPro"/>
</dbReference>
<dbReference type="Pfam" id="PF08448">
    <property type="entry name" value="PAS_4"/>
    <property type="match status" value="1"/>
</dbReference>
<dbReference type="Gene3D" id="1.10.155.10">
    <property type="entry name" value="Chemotaxis receptor methyltransferase CheR, N-terminal domain"/>
    <property type="match status" value="1"/>
</dbReference>
<feature type="region of interest" description="Disordered" evidence="8">
    <location>
        <begin position="1"/>
        <end position="43"/>
    </location>
</feature>
<dbReference type="SUPFAM" id="SSF55785">
    <property type="entry name" value="PYP-like sensor domain (PAS domain)"/>
    <property type="match status" value="1"/>
</dbReference>
<dbReference type="NCBIfam" id="TIGR00229">
    <property type="entry name" value="sensory_box"/>
    <property type="match status" value="1"/>
</dbReference>
<dbReference type="Gene3D" id="3.40.50.150">
    <property type="entry name" value="Vaccinia Virus protein VP39"/>
    <property type="match status" value="1"/>
</dbReference>
<evidence type="ECO:0000313" key="13">
    <source>
        <dbReference type="EMBL" id="QPD04499.1"/>
    </source>
</evidence>
<keyword evidence="6" id="KW-0145">Chemotaxis</keyword>
<dbReference type="CDD" id="cd00130">
    <property type="entry name" value="PAS"/>
    <property type="match status" value="1"/>
</dbReference>
<evidence type="ECO:0000256" key="2">
    <source>
        <dbReference type="ARBA" id="ARBA00012534"/>
    </source>
</evidence>
<feature type="domain" description="CheR-type methyltransferase" evidence="12">
    <location>
        <begin position="287"/>
        <end position="546"/>
    </location>
</feature>
<comment type="catalytic activity">
    <reaction evidence="1">
        <text>L-glutamyl-[protein] + S-adenosyl-L-methionine = [protein]-L-glutamate 5-O-methyl ester + S-adenosyl-L-homocysteine</text>
        <dbReference type="Rhea" id="RHEA:24452"/>
        <dbReference type="Rhea" id="RHEA-COMP:10208"/>
        <dbReference type="Rhea" id="RHEA-COMP:10311"/>
        <dbReference type="ChEBI" id="CHEBI:29973"/>
        <dbReference type="ChEBI" id="CHEBI:57856"/>
        <dbReference type="ChEBI" id="CHEBI:59789"/>
        <dbReference type="ChEBI" id="CHEBI:82795"/>
        <dbReference type="EC" id="2.1.1.80"/>
    </reaction>
</comment>
<dbReference type="Pfam" id="PF07730">
    <property type="entry name" value="HisKA_3"/>
    <property type="match status" value="1"/>
</dbReference>
<dbReference type="PANTHER" id="PTHR24422">
    <property type="entry name" value="CHEMOTAXIS PROTEIN METHYLTRANSFERASE"/>
    <property type="match status" value="1"/>
</dbReference>
<dbReference type="Pfam" id="PF13596">
    <property type="entry name" value="PAS_10"/>
    <property type="match status" value="1"/>
</dbReference>
<evidence type="ECO:0000259" key="10">
    <source>
        <dbReference type="PROSITE" id="PS50110"/>
    </source>
</evidence>
<dbReference type="InterPro" id="IPR003594">
    <property type="entry name" value="HATPase_dom"/>
</dbReference>
<evidence type="ECO:0000256" key="4">
    <source>
        <dbReference type="ARBA" id="ARBA00022679"/>
    </source>
</evidence>
<dbReference type="Gene3D" id="3.30.565.10">
    <property type="entry name" value="Histidine kinase-like ATPase, C-terminal domain"/>
    <property type="match status" value="1"/>
</dbReference>
<dbReference type="GO" id="GO:0000155">
    <property type="term" value="F:phosphorelay sensor kinase activity"/>
    <property type="evidence" value="ECO:0007669"/>
    <property type="project" value="InterPro"/>
</dbReference>
<dbReference type="PROSITE" id="PS50122">
    <property type="entry name" value="CHEB"/>
    <property type="match status" value="1"/>
</dbReference>
<evidence type="ECO:0000256" key="8">
    <source>
        <dbReference type="SAM" id="MobiDB-lite"/>
    </source>
</evidence>
<keyword evidence="7" id="KW-0597">Phosphoprotein</keyword>
<dbReference type="GO" id="GO:0005737">
    <property type="term" value="C:cytoplasm"/>
    <property type="evidence" value="ECO:0007669"/>
    <property type="project" value="InterPro"/>
</dbReference>
<dbReference type="EMBL" id="CP047423">
    <property type="protein sequence ID" value="QPD04499.1"/>
    <property type="molecule type" value="Genomic_DNA"/>
</dbReference>
<evidence type="ECO:0000256" key="6">
    <source>
        <dbReference type="PROSITE-ProRule" id="PRU00050"/>
    </source>
</evidence>
<dbReference type="Gene3D" id="3.30.450.20">
    <property type="entry name" value="PAS domain"/>
    <property type="match status" value="2"/>
</dbReference>
<feature type="domain" description="CheB-type methylesterase" evidence="11">
    <location>
        <begin position="39"/>
        <end position="218"/>
    </location>
</feature>
<dbReference type="InterPro" id="IPR013656">
    <property type="entry name" value="PAS_4"/>
</dbReference>
<dbReference type="InterPro" id="IPR011006">
    <property type="entry name" value="CheY-like_superfamily"/>
</dbReference>
<dbReference type="PRINTS" id="PR00996">
    <property type="entry name" value="CHERMTFRASE"/>
</dbReference>
<name>A0A7S8IZW5_9BACT</name>
<evidence type="ECO:0000256" key="1">
    <source>
        <dbReference type="ARBA" id="ARBA00001541"/>
    </source>
</evidence>
<feature type="compositionally biased region" description="Polar residues" evidence="8">
    <location>
        <begin position="745"/>
        <end position="764"/>
    </location>
</feature>
<dbReference type="GO" id="GO:0008983">
    <property type="term" value="F:protein-glutamate O-methyltransferase activity"/>
    <property type="evidence" value="ECO:0007669"/>
    <property type="project" value="UniProtKB-EC"/>
</dbReference>
<dbReference type="InterPro" id="IPR005467">
    <property type="entry name" value="His_kinase_dom"/>
</dbReference>
<protein>
    <recommendedName>
        <fullName evidence="2">protein-glutamate O-methyltransferase</fullName>
        <ecNumber evidence="2">2.1.1.80</ecNumber>
    </recommendedName>
</protein>
<dbReference type="SMART" id="SM00138">
    <property type="entry name" value="MeTrc"/>
    <property type="match status" value="1"/>
</dbReference>
<keyword evidence="3 13" id="KW-0489">Methyltransferase</keyword>
<dbReference type="GO" id="GO:0006935">
    <property type="term" value="P:chemotaxis"/>
    <property type="evidence" value="ECO:0007669"/>
    <property type="project" value="UniProtKB-UniRule"/>
</dbReference>
<dbReference type="CDD" id="cd16434">
    <property type="entry name" value="CheB-CheR_fusion"/>
    <property type="match status" value="1"/>
</dbReference>
<dbReference type="SUPFAM" id="SSF53335">
    <property type="entry name" value="S-adenosyl-L-methionine-dependent methyltransferases"/>
    <property type="match status" value="1"/>
</dbReference>
<dbReference type="InterPro" id="IPR035965">
    <property type="entry name" value="PAS-like_dom_sf"/>
</dbReference>
<feature type="active site" evidence="6">
    <location>
        <position position="168"/>
    </location>
</feature>
<reference evidence="13 14" key="1">
    <citation type="journal article" date="2020" name="ISME J.">
        <title>Enrichment and physiological characterization of a novel comammox Nitrospira indicates ammonium inhibition of complete nitrification.</title>
        <authorList>
            <person name="Sakoula D."/>
            <person name="Koch H."/>
            <person name="Frank J."/>
            <person name="Jetten M.S.M."/>
            <person name="van Kessel M.A.H.J."/>
            <person name="Lucker S."/>
        </authorList>
    </citation>
    <scope>NUCLEOTIDE SEQUENCE [LARGE SCALE GENOMIC DNA]</scope>
    <source>
        <strain evidence="13">Comreactor17</strain>
    </source>
</reference>
<dbReference type="PROSITE" id="PS50110">
    <property type="entry name" value="RESPONSE_REGULATORY"/>
    <property type="match status" value="1"/>
</dbReference>
<dbReference type="SMART" id="SM00091">
    <property type="entry name" value="PAS"/>
    <property type="match status" value="2"/>
</dbReference>
<feature type="active site" evidence="6">
    <location>
        <position position="49"/>
    </location>
</feature>
<organism evidence="13 14">
    <name type="scientific">Candidatus Nitrospira kreftii</name>
    <dbReference type="NCBI Taxonomy" id="2652173"/>
    <lineage>
        <taxon>Bacteria</taxon>
        <taxon>Pseudomonadati</taxon>
        <taxon>Nitrospirota</taxon>
        <taxon>Nitrospiria</taxon>
        <taxon>Nitrospirales</taxon>
        <taxon>Nitrospiraceae</taxon>
        <taxon>Nitrospira</taxon>
    </lineage>
</organism>